<evidence type="ECO:0000259" key="2">
    <source>
        <dbReference type="Pfam" id="PF00078"/>
    </source>
</evidence>
<organism evidence="3 4">
    <name type="scientific">Limosa lapponica baueri</name>
    <dbReference type="NCBI Taxonomy" id="1758121"/>
    <lineage>
        <taxon>Eukaryota</taxon>
        <taxon>Metazoa</taxon>
        <taxon>Chordata</taxon>
        <taxon>Craniata</taxon>
        <taxon>Vertebrata</taxon>
        <taxon>Euteleostomi</taxon>
        <taxon>Archelosauria</taxon>
        <taxon>Archosauria</taxon>
        <taxon>Dinosauria</taxon>
        <taxon>Saurischia</taxon>
        <taxon>Theropoda</taxon>
        <taxon>Coelurosauria</taxon>
        <taxon>Aves</taxon>
        <taxon>Neognathae</taxon>
        <taxon>Neoaves</taxon>
        <taxon>Charadriiformes</taxon>
        <taxon>Scolopacidae</taxon>
        <taxon>Limosa</taxon>
    </lineage>
</organism>
<dbReference type="InterPro" id="IPR043502">
    <property type="entry name" value="DNA/RNA_pol_sf"/>
</dbReference>
<gene>
    <name evidence="3" type="ORF">llap_21141</name>
</gene>
<dbReference type="Pfam" id="PF00078">
    <property type="entry name" value="RVT_1"/>
    <property type="match status" value="1"/>
</dbReference>
<name>A0A2I0T433_LIMLA</name>
<keyword evidence="4" id="KW-1185">Reference proteome</keyword>
<keyword evidence="3" id="KW-0808">Transferase</keyword>
<accession>A0A2I0T433</accession>
<reference evidence="4" key="1">
    <citation type="submission" date="2017-11" db="EMBL/GenBank/DDBJ databases">
        <authorList>
            <person name="Lima N.C."/>
            <person name="Parody-Merino A.M."/>
            <person name="Battley P.F."/>
            <person name="Fidler A.E."/>
            <person name="Prosdocimi F."/>
        </authorList>
    </citation>
    <scope>NUCLEOTIDE SEQUENCE [LARGE SCALE GENOMIC DNA]</scope>
</reference>
<dbReference type="OrthoDB" id="416454at2759"/>
<evidence type="ECO:0000313" key="3">
    <source>
        <dbReference type="EMBL" id="PKU28555.1"/>
    </source>
</evidence>
<reference evidence="4" key="2">
    <citation type="submission" date="2017-12" db="EMBL/GenBank/DDBJ databases">
        <title>Genome sequence of the Bar-tailed Godwit (Limosa lapponica baueri).</title>
        <authorList>
            <person name="Lima N.C.B."/>
            <person name="Parody-Merino A.M."/>
            <person name="Battley P.F."/>
            <person name="Fidler A.E."/>
            <person name="Prosdocimi F."/>
        </authorList>
    </citation>
    <scope>NUCLEOTIDE SEQUENCE [LARGE SCALE GENOMIC DNA]</scope>
</reference>
<feature type="region of interest" description="Disordered" evidence="1">
    <location>
        <begin position="1"/>
        <end position="23"/>
    </location>
</feature>
<keyword evidence="3" id="KW-0695">RNA-directed DNA polymerase</keyword>
<dbReference type="SUPFAM" id="SSF56672">
    <property type="entry name" value="DNA/RNA polymerases"/>
    <property type="match status" value="1"/>
</dbReference>
<sequence length="177" mass="19881">MLKDSGVQVSIPDSRTGASTGEAPTDCKLDNVIPIYKKGMREDPGNYTAASLISVPGKIMGKIILGTIERHLKDNAIIRHSQYRFTKGKSCLTELTSFYDKVTHLVDEGKAVDVVFLDFSKAFDTVPHSILLDKLLNREMTRFMVCWVKNWLNSRAQRVVVNWATSGWQPVFLSAQF</sequence>
<dbReference type="GO" id="GO:0003964">
    <property type="term" value="F:RNA-directed DNA polymerase activity"/>
    <property type="evidence" value="ECO:0007669"/>
    <property type="project" value="UniProtKB-KW"/>
</dbReference>
<keyword evidence="3" id="KW-0548">Nucleotidyltransferase</keyword>
<dbReference type="EMBL" id="KZ520103">
    <property type="protein sequence ID" value="PKU28555.1"/>
    <property type="molecule type" value="Genomic_DNA"/>
</dbReference>
<proteinExistence type="predicted"/>
<dbReference type="Proteomes" id="UP000233556">
    <property type="component" value="Unassembled WGS sequence"/>
</dbReference>
<feature type="compositionally biased region" description="Polar residues" evidence="1">
    <location>
        <begin position="7"/>
        <end position="19"/>
    </location>
</feature>
<feature type="domain" description="Reverse transcriptase" evidence="2">
    <location>
        <begin position="37"/>
        <end position="165"/>
    </location>
</feature>
<evidence type="ECO:0000256" key="1">
    <source>
        <dbReference type="SAM" id="MobiDB-lite"/>
    </source>
</evidence>
<dbReference type="AlphaFoldDB" id="A0A2I0T433"/>
<dbReference type="InterPro" id="IPR000477">
    <property type="entry name" value="RT_dom"/>
</dbReference>
<protein>
    <submittedName>
        <fullName evidence="3">Rna-directed dna polymerase from mobile element jockey-like</fullName>
    </submittedName>
</protein>
<dbReference type="PANTHER" id="PTHR33332">
    <property type="entry name" value="REVERSE TRANSCRIPTASE DOMAIN-CONTAINING PROTEIN"/>
    <property type="match status" value="1"/>
</dbReference>
<evidence type="ECO:0000313" key="4">
    <source>
        <dbReference type="Proteomes" id="UP000233556"/>
    </source>
</evidence>